<name>A0A3R7A4E3_APHAT</name>
<dbReference type="PANTHER" id="PTHR48112">
    <property type="entry name" value="HIGH MOBILITY GROUP PROTEIN DSP1"/>
    <property type="match status" value="1"/>
</dbReference>
<feature type="compositionally biased region" description="Low complexity" evidence="3">
    <location>
        <begin position="252"/>
        <end position="270"/>
    </location>
</feature>
<keyword evidence="1 2" id="KW-0238">DNA-binding</keyword>
<evidence type="ECO:0000313" key="6">
    <source>
        <dbReference type="Proteomes" id="UP000283543"/>
    </source>
</evidence>
<evidence type="ECO:0000256" key="1">
    <source>
        <dbReference type="ARBA" id="ARBA00023125"/>
    </source>
</evidence>
<feature type="domain" description="HMG box" evidence="4">
    <location>
        <begin position="311"/>
        <end position="358"/>
    </location>
</feature>
<feature type="non-terminal residue" evidence="5">
    <location>
        <position position="1"/>
    </location>
</feature>
<dbReference type="SMART" id="SM00398">
    <property type="entry name" value="HMG"/>
    <property type="match status" value="4"/>
</dbReference>
<proteinExistence type="predicted"/>
<dbReference type="InterPro" id="IPR036910">
    <property type="entry name" value="HMG_box_dom_sf"/>
</dbReference>
<dbReference type="Pfam" id="PF00505">
    <property type="entry name" value="HMG_box"/>
    <property type="match status" value="4"/>
</dbReference>
<dbReference type="Pfam" id="PF03637">
    <property type="entry name" value="Mob1_phocein"/>
    <property type="match status" value="1"/>
</dbReference>
<dbReference type="Gene3D" id="1.10.30.10">
    <property type="entry name" value="High mobility group box domain"/>
    <property type="match status" value="4"/>
</dbReference>
<comment type="caution">
    <text evidence="5">The sequence shown here is derived from an EMBL/GenBank/DDBJ whole genome shotgun (WGS) entry which is preliminary data.</text>
</comment>
<dbReference type="InterPro" id="IPR009071">
    <property type="entry name" value="HMG_box_dom"/>
</dbReference>
<dbReference type="GO" id="GO:0005634">
    <property type="term" value="C:nucleus"/>
    <property type="evidence" value="ECO:0007669"/>
    <property type="project" value="UniProtKB-UniRule"/>
</dbReference>
<evidence type="ECO:0000259" key="4">
    <source>
        <dbReference type="PROSITE" id="PS50118"/>
    </source>
</evidence>
<protein>
    <recommendedName>
        <fullName evidence="4">HMG box domain-containing protein</fullName>
    </recommendedName>
</protein>
<dbReference type="SMART" id="SM01388">
    <property type="entry name" value="Mob1_phocein"/>
    <property type="match status" value="1"/>
</dbReference>
<gene>
    <name evidence="5" type="ORF">DYB34_006944</name>
</gene>
<feature type="DNA-binding region" description="HMG box" evidence="2">
    <location>
        <begin position="386"/>
        <end position="450"/>
    </location>
</feature>
<dbReference type="GO" id="GO:0003677">
    <property type="term" value="F:DNA binding"/>
    <property type="evidence" value="ECO:0007669"/>
    <property type="project" value="UniProtKB-UniRule"/>
</dbReference>
<dbReference type="Gene3D" id="1.20.140.30">
    <property type="entry name" value="MOB kinase activator"/>
    <property type="match status" value="1"/>
</dbReference>
<feature type="region of interest" description="Disordered" evidence="3">
    <location>
        <begin position="252"/>
        <end position="303"/>
    </location>
</feature>
<dbReference type="EMBL" id="QUTB01006686">
    <property type="protein sequence ID" value="RHY48959.1"/>
    <property type="molecule type" value="Genomic_DNA"/>
</dbReference>
<evidence type="ECO:0000256" key="3">
    <source>
        <dbReference type="SAM" id="MobiDB-lite"/>
    </source>
</evidence>
<evidence type="ECO:0000313" key="5">
    <source>
        <dbReference type="EMBL" id="RHY48959.1"/>
    </source>
</evidence>
<sequence length="618" mass="69913">DCPPNHAGVLSDPGGVLTTAFELSTIQTDSEAMVIAAEMSIDFYNEAFALYNMMSDFRTSGSEATTMDVLIARLDLHVHDERILADVENVRNIYRGLIHVFVYLYREHYRQFAQLDMASHLSLCWHRLVAFATEYRVLDPKVLHGSYEYTMSKVKMWKNAYVHFADKKRMELTKEHPSMDNATISRELGRLWKGLPADERNVWINLAAYDRARYVAECHMEATLDPSPLPGKASALSTTSIAVDTSPEYDMSSFSMMSPHPQSSSQPTTTYGDPLSQFSLPLLDTTPPSLPSSSKKRKRSTSSSGSHVQLAYYYFRRTKRDAVLAANPSMLSADVNREIGRLWQALRPEQKQPWTQLAIAHAKSNQSDQSVGAANVRPKLKDPLAPKAPRSAFHFVVEARRMERPDMTYKDVTKEAAHMWRHLPDDKRAPWIKLERQDRLRPKSAFVHFQLHTRHSMPDVPYKEYMQTIAAMWKATPDEGKRPWQQLAKEDSERYTRECAAASETTSRSSATTTMDPSTTSGALAAHNALLDTPKTQQLVDPQDPATSTACSALEADDSTHLELMEGLWGDDASVTTSMFYEDDLSQSHHHLSLPMMEDMDGMQHHNHPHHSSDMHLQ</sequence>
<dbReference type="Proteomes" id="UP000283543">
    <property type="component" value="Unassembled WGS sequence"/>
</dbReference>
<dbReference type="InterPro" id="IPR005301">
    <property type="entry name" value="MOB_kinase_act_fam"/>
</dbReference>
<dbReference type="CDD" id="cd00084">
    <property type="entry name" value="HMG-box_SF"/>
    <property type="match status" value="4"/>
</dbReference>
<evidence type="ECO:0000256" key="2">
    <source>
        <dbReference type="PROSITE-ProRule" id="PRU00267"/>
    </source>
</evidence>
<feature type="compositionally biased region" description="Low complexity" evidence="3">
    <location>
        <begin position="279"/>
        <end position="293"/>
    </location>
</feature>
<keyword evidence="2" id="KW-0539">Nucleus</keyword>
<dbReference type="PROSITE" id="PS50118">
    <property type="entry name" value="HMG_BOX_2"/>
    <property type="match status" value="3"/>
</dbReference>
<feature type="DNA-binding region" description="HMG box" evidence="2">
    <location>
        <begin position="154"/>
        <end position="217"/>
    </location>
</feature>
<reference evidence="5 6" key="1">
    <citation type="submission" date="2018-08" db="EMBL/GenBank/DDBJ databases">
        <title>Aphanomyces genome sequencing and annotation.</title>
        <authorList>
            <person name="Minardi D."/>
            <person name="Oidtmann B."/>
            <person name="Van Der Giezen M."/>
            <person name="Studholme D.J."/>
        </authorList>
    </citation>
    <scope>NUCLEOTIDE SEQUENCE [LARGE SCALE GENOMIC DNA]</scope>
    <source>
        <strain evidence="5 6">Si</strain>
    </source>
</reference>
<organism evidence="5 6">
    <name type="scientific">Aphanomyces astaci</name>
    <name type="common">Crayfish plague agent</name>
    <dbReference type="NCBI Taxonomy" id="112090"/>
    <lineage>
        <taxon>Eukaryota</taxon>
        <taxon>Sar</taxon>
        <taxon>Stramenopiles</taxon>
        <taxon>Oomycota</taxon>
        <taxon>Saprolegniomycetes</taxon>
        <taxon>Saprolegniales</taxon>
        <taxon>Verrucalvaceae</taxon>
        <taxon>Aphanomyces</taxon>
    </lineage>
</organism>
<dbReference type="SUPFAM" id="SSF101152">
    <property type="entry name" value="Mob1/phocein"/>
    <property type="match status" value="1"/>
</dbReference>
<dbReference type="VEuPathDB" id="FungiDB:H257_12245"/>
<dbReference type="InterPro" id="IPR036703">
    <property type="entry name" value="MOB_kinase_act_sf"/>
</dbReference>
<dbReference type="InterPro" id="IPR050342">
    <property type="entry name" value="HMGB"/>
</dbReference>
<dbReference type="PANTHER" id="PTHR48112:SF15">
    <property type="entry name" value="HMG BOX DOMAIN-CONTAINING PROTEIN"/>
    <property type="match status" value="1"/>
</dbReference>
<feature type="region of interest" description="Disordered" evidence="3">
    <location>
        <begin position="599"/>
        <end position="618"/>
    </location>
</feature>
<feature type="domain" description="HMG box" evidence="4">
    <location>
        <begin position="154"/>
        <end position="217"/>
    </location>
</feature>
<feature type="DNA-binding region" description="HMG box" evidence="2">
    <location>
        <begin position="311"/>
        <end position="358"/>
    </location>
</feature>
<dbReference type="SUPFAM" id="SSF47095">
    <property type="entry name" value="HMG-box"/>
    <property type="match status" value="4"/>
</dbReference>
<feature type="domain" description="HMG box" evidence="4">
    <location>
        <begin position="386"/>
        <end position="450"/>
    </location>
</feature>
<dbReference type="AlphaFoldDB" id="A0A3R7A4E3"/>
<accession>A0A3R7A4E3</accession>